<dbReference type="Pfam" id="PF24096">
    <property type="entry name" value="DUF7379"/>
    <property type="match status" value="1"/>
</dbReference>
<evidence type="ECO:0000259" key="3">
    <source>
        <dbReference type="Pfam" id="PF24096"/>
    </source>
</evidence>
<dbReference type="InterPro" id="IPR024983">
    <property type="entry name" value="CHAT_dom"/>
</dbReference>
<dbReference type="Pfam" id="PF12770">
    <property type="entry name" value="CHAT"/>
    <property type="match status" value="1"/>
</dbReference>
<proteinExistence type="predicted"/>
<reference evidence="4" key="1">
    <citation type="submission" date="2015-08" db="EMBL/GenBank/DDBJ databases">
        <authorList>
            <person name="Babu N.S."/>
            <person name="Beckwith C.J."/>
            <person name="Beseler K.G."/>
            <person name="Brison A."/>
            <person name="Carone J.V."/>
            <person name="Caskin T.P."/>
            <person name="Diamond M."/>
            <person name="Durham M.E."/>
            <person name="Foxe J.M."/>
            <person name="Go M."/>
            <person name="Henderson B.A."/>
            <person name="Jones I.B."/>
            <person name="McGettigan J.A."/>
            <person name="Micheletti S.J."/>
            <person name="Nasrallah M.E."/>
            <person name="Ortiz D."/>
            <person name="Piller C.R."/>
            <person name="Privatt S.R."/>
            <person name="Schneider S.L."/>
            <person name="Sharp S."/>
            <person name="Smith T.C."/>
            <person name="Stanton J.D."/>
            <person name="Ullery H.E."/>
            <person name="Wilson R.J."/>
            <person name="Serrano M.G."/>
            <person name="Buck G."/>
            <person name="Lee V."/>
            <person name="Wang Y."/>
            <person name="Carvalho R."/>
            <person name="Voegtly L."/>
            <person name="Shi R."/>
            <person name="Duckworth R."/>
            <person name="Johnson A."/>
            <person name="Loviza R."/>
            <person name="Walstead R."/>
            <person name="Shah Z."/>
            <person name="Kiflezghi M."/>
            <person name="Wade K."/>
            <person name="Ball S.L."/>
            <person name="Bradley K.W."/>
            <person name="Asai D.J."/>
            <person name="Bowman C.A."/>
            <person name="Russell D.A."/>
            <person name="Pope W.H."/>
            <person name="Jacobs-Sera D."/>
            <person name="Hendrix R.W."/>
            <person name="Hatfull G.F."/>
        </authorList>
    </citation>
    <scope>NUCLEOTIDE SEQUENCE</scope>
</reference>
<dbReference type="Gene3D" id="3.40.50.1820">
    <property type="entry name" value="alpha/beta hydrolase"/>
    <property type="match status" value="1"/>
</dbReference>
<feature type="region of interest" description="Disordered" evidence="1">
    <location>
        <begin position="1744"/>
        <end position="1800"/>
    </location>
</feature>
<protein>
    <submittedName>
        <fullName evidence="4">Uncharacterized protein</fullName>
    </submittedName>
</protein>
<evidence type="ECO:0000259" key="2">
    <source>
        <dbReference type="Pfam" id="PF12770"/>
    </source>
</evidence>
<evidence type="ECO:0000313" key="4">
    <source>
        <dbReference type="EMBL" id="CUR57236.1"/>
    </source>
</evidence>
<feature type="domain" description="DUF7379" evidence="3">
    <location>
        <begin position="207"/>
        <end position="284"/>
    </location>
</feature>
<accession>A0A2P2C5I1</accession>
<dbReference type="InterPro" id="IPR055803">
    <property type="entry name" value="DUF7379"/>
</dbReference>
<gene>
    <name evidence="4" type="ORF">NOCA240006</name>
</gene>
<feature type="compositionally biased region" description="Polar residues" evidence="1">
    <location>
        <begin position="1767"/>
        <end position="1786"/>
    </location>
</feature>
<dbReference type="EMBL" id="CZKA01000034">
    <property type="protein sequence ID" value="CUR57236.1"/>
    <property type="molecule type" value="Genomic_DNA"/>
</dbReference>
<sequence>MSHGLTVRGYPREGDDHAPDAFAQLYGAQVSYRRRDEVTTRATGGRGDQRAVEVDGEDDDVLEIETSDGLVHFTTLGSARADASTRGTRSLEDLITVGRGASPVSNVTRSSFDISDPEVKAALATLKDLVSGAAAERLAQAFLDPVARAAMTKVAEWIDRPCDDDAPAEIRRKRAKRRGIYQIDHDLQLDPGDLRDGELDASGEPTLLLLHGTFSHTEAAFAGLRRTDEWGRITDRYGDRMFALEHATLSKTPVQNALEAARSLPEGARLHLVSHSRGGLVGEAFSLTRYLLDSSLSLDAALAILRKANPASPDLDALPQLREVMEQRNLSVERFARVACPARGTILASRRVDQYATYLFNALRLLPGVPGTGVAEAVKLLLLTFLDQRADVRALPGLEAQMPESPFIALLNTCPGPGAEDNLGVISGDVEGSGLLKRLKVLGADLFFREDHDMVVNTGAMTRGIPRKGGGRVAGFKGPAYSHSNYFTDRAARSALEHWMLADKVDGVPGFSDPSAAVRRGPTRGLATTRLTGTVIVVPDLLGSALKAGDTDFWPSPAALSGDGLDSVLAAPEAWESTALVSQYDALAGMLGGHFQAFPYSPTEDLDQAATRLNQAITAAEATGEPVHVVAHGAGCRIVLAADTAGGAARTRSMGQRVLLSPPIQGSAGARARAQGRDALTSALALVSGGDPVQIATHLETRLGLGSAQALAEPLPDTLEPLSAWSKYVAVFGRAAYTWTSDPATDELRFTNLGDGHVPLSEPPLQLAAHYLWVPFDRLVTDEQALGLILQLLAGTHVVPSVKAPDQKAMKRARITEPPSSFPVLFPTDTDLVWAAMGAPVAPEREQTTLEVKVVHGNLAGASEKLIVGTQFGTPIGGAEKALDGRLDGALTRHRLLGQYPGARGTCQLFVRPEKAGAGAAVIGLGDPGDLNPGELTAGIAQACLRLVASRSDEDAGGLDIATVLIGTMGTGALAVPSSVNAAITGVRRANRRLRDLELPHQVNSLAIYELYEDRAIEAFHAARRLEEPDRANDDDILHVDDVLHEGTDRRSGSPRSDYNTDRWRTIRVSGMEPADSQDPLWALSFTETGRTAGAATQISVAQHKIIETLVEQSIGSPSVDEQINNTLYELLVPRSMKGQGRPSENIMYMLDEHAAGLPFEMLATRSFDDGVVPIATEIGIIRRLETTRIRELIRPSPGRKALVIGDPWLGEGAENAQLDGAVREARAVADLLESRGWEVRALIPDAKGGRVDTQTVLNALFAHEYRIIHIAAHGQYDAAHPERSGVRIGPDDFLTAAEFEQMQTTPDLVFLNCCHVGAGVDRPDKLASSVSSKLINNGIRAVVAAGWAVNDEAATLFASTFYDRMLAGDNLGSATLQARRNVYAEFHHTTNTWGAYQVYGEPAFQLERQQRSRQTSDLASRRGFREQLQWITDQSRVACPESERNLEVQLVKLVEDGAKWIRGLERQAIGEAWRALGDYDQAIEAYGLAMAAGGSGAGFDVIAQLSTAHAHRGADLLAVDEDAAETHFSQANELLGLWRILAVYTTRSVANAQLQMAEATVEQHQLWKVASADHDRADRAKALGSAAKKFREAGEALGVAAAASKDAQFATLSAVILDYLEAANRPRKPRGYTRIAAAWADQLQGVRDAAGAAPWSAAPYERTRVPDADLALHIVTGSPNEAAVAAAYEDVFEQGVSTRERETIIRWVELVQACLPDTPQGNERRGTLELVRRVLSQWVTPRDASPIDDAADGGVPVPQPRKASSWPATPFTSDSTTSIPASTAAGTDGSRAASTTRPA</sequence>
<name>A0A2P2C5I1_9ZZZZ</name>
<dbReference type="InterPro" id="IPR029058">
    <property type="entry name" value="AB_hydrolase_fold"/>
</dbReference>
<evidence type="ECO:0000256" key="1">
    <source>
        <dbReference type="SAM" id="MobiDB-lite"/>
    </source>
</evidence>
<feature type="domain" description="CHAT" evidence="2">
    <location>
        <begin position="1126"/>
        <end position="1402"/>
    </location>
</feature>
<organism evidence="4">
    <name type="scientific">metagenome</name>
    <dbReference type="NCBI Taxonomy" id="256318"/>
    <lineage>
        <taxon>unclassified sequences</taxon>
        <taxon>metagenomes</taxon>
    </lineage>
</organism>